<dbReference type="GO" id="GO:0016614">
    <property type="term" value="F:oxidoreductase activity, acting on CH-OH group of donors"/>
    <property type="evidence" value="ECO:0007669"/>
    <property type="project" value="UniProtKB-ARBA"/>
</dbReference>
<dbReference type="RefSeq" id="WP_259659792.1">
    <property type="nucleotide sequence ID" value="NZ_JAHXRI010000001.1"/>
</dbReference>
<dbReference type="PRINTS" id="PR00080">
    <property type="entry name" value="SDRFAMILY"/>
</dbReference>
<reference evidence="3" key="1">
    <citation type="submission" date="2021-07" db="EMBL/GenBank/DDBJ databases">
        <title>New genus and species of the family Alcaligenaceae.</title>
        <authorList>
            <person name="Hahn M.W."/>
        </authorList>
    </citation>
    <scope>NUCLEOTIDE SEQUENCE</scope>
    <source>
        <strain evidence="3">LF4-65</strain>
    </source>
</reference>
<dbReference type="Proteomes" id="UP000739565">
    <property type="component" value="Unassembled WGS sequence"/>
</dbReference>
<dbReference type="EMBL" id="JAHXRI010000001">
    <property type="protein sequence ID" value="MBZ1349390.1"/>
    <property type="molecule type" value="Genomic_DNA"/>
</dbReference>
<proteinExistence type="inferred from homology"/>
<sequence>MTKPLAIIIGGSRGIGAACVQTLHRDGFRIAFTYVSQPQQAAKLEISNEIKSYALDIQQPEFVSKLFTQVQQDFASRPDLIVMNAGINLPYAPMGQYSHENFKKIISVNLFGAFNVLYEAANHVKDGGSIIAITTSMVRHAVPGAAAYTASKAGVEAIIRSMAKELAPRQVRVNAVAPGSIDTDLFHAGKTEEAKARSAALSPFNRIGTCEEVAEVVSFVASDKASWVHGQIIQPNGGMV</sequence>
<dbReference type="PANTHER" id="PTHR48107:SF7">
    <property type="entry name" value="RE15974P"/>
    <property type="match status" value="1"/>
</dbReference>
<name>A0A953N6B2_9BURK</name>
<dbReference type="PANTHER" id="PTHR48107">
    <property type="entry name" value="NADPH-DEPENDENT ALDEHYDE REDUCTASE-LIKE PROTEIN, CHLOROPLASTIC-RELATED"/>
    <property type="match status" value="1"/>
</dbReference>
<protein>
    <submittedName>
        <fullName evidence="3">SDR family oxidoreductase</fullName>
    </submittedName>
</protein>
<gene>
    <name evidence="3" type="ORF">KZZ10_01915</name>
</gene>
<accession>A0A953N6B2</accession>
<comment type="similarity">
    <text evidence="1">Belongs to the short-chain dehydrogenases/reductases (SDR) family.</text>
</comment>
<keyword evidence="4" id="KW-1185">Reference proteome</keyword>
<dbReference type="FunFam" id="3.40.50.720:FF:000084">
    <property type="entry name" value="Short-chain dehydrogenase reductase"/>
    <property type="match status" value="1"/>
</dbReference>
<dbReference type="Gene3D" id="3.40.50.720">
    <property type="entry name" value="NAD(P)-binding Rossmann-like Domain"/>
    <property type="match status" value="1"/>
</dbReference>
<evidence type="ECO:0000313" key="4">
    <source>
        <dbReference type="Proteomes" id="UP000739565"/>
    </source>
</evidence>
<organism evidence="3 4">
    <name type="scientific">Zwartia hollandica</name>
    <dbReference type="NCBI Taxonomy" id="324606"/>
    <lineage>
        <taxon>Bacteria</taxon>
        <taxon>Pseudomonadati</taxon>
        <taxon>Pseudomonadota</taxon>
        <taxon>Betaproteobacteria</taxon>
        <taxon>Burkholderiales</taxon>
        <taxon>Alcaligenaceae</taxon>
        <taxon>Zwartia</taxon>
    </lineage>
</organism>
<dbReference type="AlphaFoldDB" id="A0A953N6B2"/>
<evidence type="ECO:0000256" key="1">
    <source>
        <dbReference type="ARBA" id="ARBA00006484"/>
    </source>
</evidence>
<dbReference type="InterPro" id="IPR036291">
    <property type="entry name" value="NAD(P)-bd_dom_sf"/>
</dbReference>
<comment type="caution">
    <text evidence="3">The sequence shown here is derived from an EMBL/GenBank/DDBJ whole genome shotgun (WGS) entry which is preliminary data.</text>
</comment>
<keyword evidence="2" id="KW-0560">Oxidoreductase</keyword>
<dbReference type="Pfam" id="PF13561">
    <property type="entry name" value="adh_short_C2"/>
    <property type="match status" value="1"/>
</dbReference>
<dbReference type="SUPFAM" id="SSF51735">
    <property type="entry name" value="NAD(P)-binding Rossmann-fold domains"/>
    <property type="match status" value="1"/>
</dbReference>
<dbReference type="InterPro" id="IPR002347">
    <property type="entry name" value="SDR_fam"/>
</dbReference>
<dbReference type="PRINTS" id="PR00081">
    <property type="entry name" value="GDHRDH"/>
</dbReference>
<evidence type="ECO:0000256" key="2">
    <source>
        <dbReference type="ARBA" id="ARBA00023002"/>
    </source>
</evidence>
<evidence type="ECO:0000313" key="3">
    <source>
        <dbReference type="EMBL" id="MBZ1349390.1"/>
    </source>
</evidence>